<dbReference type="CDD" id="cd02042">
    <property type="entry name" value="ParAB_family"/>
    <property type="match status" value="1"/>
</dbReference>
<feature type="compositionally biased region" description="Polar residues" evidence="1">
    <location>
        <begin position="221"/>
        <end position="234"/>
    </location>
</feature>
<dbReference type="PANTHER" id="PTHR13696">
    <property type="entry name" value="P-LOOP CONTAINING NUCLEOSIDE TRIPHOSPHATE HYDROLASE"/>
    <property type="match status" value="1"/>
</dbReference>
<keyword evidence="4" id="KW-1185">Reference proteome</keyword>
<sequence>MGYVIAISQSKGGSTKTTTAINLCGALIEKGYKAILADMDKDKPDAVNWAGQGDSIKFVVEMFEEKPLDKIDHLRKNYDFIILDTPPNYMPAAFKAIMLADFIILPCSTSFLDQSNLTDAISIPKMAQKPFKILGCKVNKRQKLSTKLISELINSGLAFKTAISNKAAILESPFKGEWVGKYGRGSSSHKEFLALADEIIGIAHGEINHSAGMHGKKSDDMGSSITSHPVSERS</sequence>
<name>A0A0W0YVV6_9GAMM</name>
<evidence type="ECO:0000259" key="2">
    <source>
        <dbReference type="Pfam" id="PF01656"/>
    </source>
</evidence>
<feature type="region of interest" description="Disordered" evidence="1">
    <location>
        <begin position="211"/>
        <end position="234"/>
    </location>
</feature>
<dbReference type="RefSeq" id="WP_018578128.1">
    <property type="nucleotide sequence ID" value="NZ_KB892426.1"/>
</dbReference>
<gene>
    <name evidence="3" type="primary">parA_1</name>
    <name evidence="3" type="ORF">Lsha_1548</name>
</gene>
<dbReference type="PATRIC" id="fig|1122169.6.peg.1781"/>
<dbReference type="AlphaFoldDB" id="A0A0W0YVV6"/>
<dbReference type="InterPro" id="IPR027417">
    <property type="entry name" value="P-loop_NTPase"/>
</dbReference>
<dbReference type="SUPFAM" id="SSF52540">
    <property type="entry name" value="P-loop containing nucleoside triphosphate hydrolases"/>
    <property type="match status" value="1"/>
</dbReference>
<dbReference type="EMBL" id="LNYW01000043">
    <property type="protein sequence ID" value="KTD60831.1"/>
    <property type="molecule type" value="Genomic_DNA"/>
</dbReference>
<evidence type="ECO:0000313" key="3">
    <source>
        <dbReference type="EMBL" id="KTD60831.1"/>
    </source>
</evidence>
<dbReference type="STRING" id="1122169.Lsha_1548"/>
<dbReference type="InterPro" id="IPR002586">
    <property type="entry name" value="CobQ/CobB/MinD/ParA_Nub-bd_dom"/>
</dbReference>
<accession>A0A0W0YVV6</accession>
<organism evidence="3 4">
    <name type="scientific">Legionella shakespearei DSM 23087</name>
    <dbReference type="NCBI Taxonomy" id="1122169"/>
    <lineage>
        <taxon>Bacteria</taxon>
        <taxon>Pseudomonadati</taxon>
        <taxon>Pseudomonadota</taxon>
        <taxon>Gammaproteobacteria</taxon>
        <taxon>Legionellales</taxon>
        <taxon>Legionellaceae</taxon>
        <taxon>Legionella</taxon>
    </lineage>
</organism>
<evidence type="ECO:0000313" key="4">
    <source>
        <dbReference type="Proteomes" id="UP000054600"/>
    </source>
</evidence>
<dbReference type="PIRSF" id="PIRSF009320">
    <property type="entry name" value="Nuc_binding_HP_1000"/>
    <property type="match status" value="1"/>
</dbReference>
<comment type="caution">
    <text evidence="3">The sequence shown here is derived from an EMBL/GenBank/DDBJ whole genome shotgun (WGS) entry which is preliminary data.</text>
</comment>
<dbReference type="Pfam" id="PF01656">
    <property type="entry name" value="CbiA"/>
    <property type="match status" value="1"/>
</dbReference>
<dbReference type="Gene3D" id="3.40.50.300">
    <property type="entry name" value="P-loop containing nucleotide triphosphate hydrolases"/>
    <property type="match status" value="1"/>
</dbReference>
<feature type="domain" description="CobQ/CobB/MinD/ParA nucleotide binding" evidence="2">
    <location>
        <begin position="5"/>
        <end position="176"/>
    </location>
</feature>
<dbReference type="InterPro" id="IPR050678">
    <property type="entry name" value="DNA_Partitioning_ATPase"/>
</dbReference>
<dbReference type="PANTHER" id="PTHR13696:SF99">
    <property type="entry name" value="COBYRINIC ACID AC-DIAMIDE SYNTHASE"/>
    <property type="match status" value="1"/>
</dbReference>
<dbReference type="OrthoDB" id="69313at2"/>
<reference evidence="3 4" key="1">
    <citation type="submission" date="2015-11" db="EMBL/GenBank/DDBJ databases">
        <title>Genomic analysis of 38 Legionella species identifies large and diverse effector repertoires.</title>
        <authorList>
            <person name="Burstein D."/>
            <person name="Amaro F."/>
            <person name="Zusman T."/>
            <person name="Lifshitz Z."/>
            <person name="Cohen O."/>
            <person name="Gilbert J.A."/>
            <person name="Pupko T."/>
            <person name="Shuman H.A."/>
            <person name="Segal G."/>
        </authorList>
    </citation>
    <scope>NUCLEOTIDE SEQUENCE [LARGE SCALE GENOMIC DNA]</scope>
    <source>
        <strain evidence="3 4">ATCC 49655</strain>
    </source>
</reference>
<evidence type="ECO:0000256" key="1">
    <source>
        <dbReference type="SAM" id="MobiDB-lite"/>
    </source>
</evidence>
<dbReference type="Proteomes" id="UP000054600">
    <property type="component" value="Unassembled WGS sequence"/>
</dbReference>
<proteinExistence type="predicted"/>
<dbReference type="eggNOG" id="COG1192">
    <property type="taxonomic scope" value="Bacteria"/>
</dbReference>
<protein>
    <submittedName>
        <fullName evidence="3">Sporulation initiation inhibitor protein Soj</fullName>
    </submittedName>
</protein>